<dbReference type="Proteomes" id="UP001565368">
    <property type="component" value="Unassembled WGS sequence"/>
</dbReference>
<reference evidence="2 3" key="1">
    <citation type="submission" date="2023-08" db="EMBL/GenBank/DDBJ databases">
        <title>Annotated Genome Sequence of Vanrija albida AlHP1.</title>
        <authorList>
            <person name="Herzog R."/>
        </authorList>
    </citation>
    <scope>NUCLEOTIDE SEQUENCE [LARGE SCALE GENOMIC DNA]</scope>
    <source>
        <strain evidence="2 3">AlHP1</strain>
    </source>
</reference>
<feature type="compositionally biased region" description="Pro residues" evidence="1">
    <location>
        <begin position="211"/>
        <end position="221"/>
    </location>
</feature>
<proteinExistence type="predicted"/>
<evidence type="ECO:0000256" key="1">
    <source>
        <dbReference type="SAM" id="MobiDB-lite"/>
    </source>
</evidence>
<comment type="caution">
    <text evidence="2">The sequence shown here is derived from an EMBL/GenBank/DDBJ whole genome shotgun (WGS) entry which is preliminary data.</text>
</comment>
<evidence type="ECO:0000313" key="3">
    <source>
        <dbReference type="Proteomes" id="UP001565368"/>
    </source>
</evidence>
<dbReference type="EMBL" id="JBBXJM010000001">
    <property type="protein sequence ID" value="KAL1413007.1"/>
    <property type="molecule type" value="Genomic_DNA"/>
</dbReference>
<dbReference type="RefSeq" id="XP_069212951.1">
    <property type="nucleotide sequence ID" value="XM_069349407.1"/>
</dbReference>
<name>A0ABR3QEC1_9TREE</name>
<protein>
    <submittedName>
        <fullName evidence="2">Uncharacterized protein</fullName>
    </submittedName>
</protein>
<feature type="compositionally biased region" description="Pro residues" evidence="1">
    <location>
        <begin position="230"/>
        <end position="242"/>
    </location>
</feature>
<accession>A0ABR3QEC1</accession>
<feature type="compositionally biased region" description="Low complexity" evidence="1">
    <location>
        <begin position="28"/>
        <end position="52"/>
    </location>
</feature>
<evidence type="ECO:0000313" key="2">
    <source>
        <dbReference type="EMBL" id="KAL1413007.1"/>
    </source>
</evidence>
<gene>
    <name evidence="2" type="ORF">Q8F55_000756</name>
</gene>
<feature type="region of interest" description="Disordered" evidence="1">
    <location>
        <begin position="195"/>
        <end position="272"/>
    </location>
</feature>
<organism evidence="2 3">
    <name type="scientific">Vanrija albida</name>
    <dbReference type="NCBI Taxonomy" id="181172"/>
    <lineage>
        <taxon>Eukaryota</taxon>
        <taxon>Fungi</taxon>
        <taxon>Dikarya</taxon>
        <taxon>Basidiomycota</taxon>
        <taxon>Agaricomycotina</taxon>
        <taxon>Tremellomycetes</taxon>
        <taxon>Trichosporonales</taxon>
        <taxon>Trichosporonaceae</taxon>
        <taxon>Vanrija</taxon>
    </lineage>
</organism>
<dbReference type="GeneID" id="95981799"/>
<sequence>MISPAPPSPVPRSSAYAPGEVYDSYAASASATATATPASSHSAYSRRASSHSARSHAHLPGEANPHAHTHYHLVEPPLVTPPDPAPSLRAQQATPTALGLDLGEPLEYGVDLPRRSFEFPPRGHGVDIAFPKLEYAPENAYAHEVEGVEGDVAAVASPRSFGAVTSPPRRSHHSYTLDSVEPLAFPVPTVNGMTSPGYAPPPSPGYASRLPPAPAPAPPSPGYGHRTPLAPAPMPPSPPRYPPQQITTQPSATARMDVRASQHSASGQFRAQADTPAGQVKVRGCFCCLR</sequence>
<keyword evidence="3" id="KW-1185">Reference proteome</keyword>
<feature type="region of interest" description="Disordered" evidence="1">
    <location>
        <begin position="28"/>
        <end position="101"/>
    </location>
</feature>